<feature type="region of interest" description="Disordered" evidence="4">
    <location>
        <begin position="338"/>
        <end position="375"/>
    </location>
</feature>
<name>A0A2G8KLD6_STIJA</name>
<dbReference type="OrthoDB" id="1667110at2759"/>
<evidence type="ECO:0000256" key="4">
    <source>
        <dbReference type="SAM" id="MobiDB-lite"/>
    </source>
</evidence>
<dbReference type="STRING" id="307972.A0A2G8KLD6"/>
<feature type="compositionally biased region" description="Basic residues" evidence="4">
    <location>
        <begin position="16"/>
        <end position="31"/>
    </location>
</feature>
<evidence type="ECO:0000313" key="6">
    <source>
        <dbReference type="Proteomes" id="UP000230750"/>
    </source>
</evidence>
<comment type="subcellular location">
    <subcellularLocation>
        <location evidence="1">Nucleus</location>
    </subcellularLocation>
</comment>
<dbReference type="GO" id="GO:0032454">
    <property type="term" value="F:histone H3K9 demethylase activity"/>
    <property type="evidence" value="ECO:0007669"/>
    <property type="project" value="InterPro"/>
</dbReference>
<keyword evidence="6" id="KW-1185">Reference proteome</keyword>
<comment type="caution">
    <text evidence="5">The sequence shown here is derived from an EMBL/GenBank/DDBJ whole genome shotgun (WGS) entry which is preliminary data.</text>
</comment>
<dbReference type="InterPro" id="IPR045109">
    <property type="entry name" value="LSDs-like"/>
</dbReference>
<feature type="compositionally biased region" description="Polar residues" evidence="4">
    <location>
        <begin position="364"/>
        <end position="375"/>
    </location>
</feature>
<sequence length="467" mass="51182">MSTCSDSSSASGGSKPRQRRSRENKKSRKRTASPLVVNPSCIIDTSHHPPVNGLNLGLETKVKVDGMGDHKQVTASLIDLMTEAPKKRIVTRAHKEKDREEVSIQACHLQVEEDRRSFPPGRAVYQHHAEPDEVQGVSNEGEQTVQAEHLLSILRLPETPVQPKGQPHHRRVLRTGPVREGGPGPLVTDSHRGGRPNTDLEVSKYIMLMTADKFCELVLQEKDAKGALTCTDGKMAWKRPVSGVREMCDTCDTTLFNIHWTCPKCGFVVCPDCFKAKTGNSTRSMKAKSPEVWLKCIKDQQHLPENLMLTQIIPGSALWDICTLVHEIRRRWNLPSTCPCSRPKSSPPGDAESTKGNDVKTEVQPEQNAVSSTMVSTTGNTITATSSSTSALDFLADVATSRSNDAKCDFEAPHPPPSQNGETQVDSSSNVKTAADTTTEVTCDPTIELPNGTELFHSQRTSHQDGQ</sequence>
<dbReference type="GO" id="GO:0046872">
    <property type="term" value="F:metal ion binding"/>
    <property type="evidence" value="ECO:0007669"/>
    <property type="project" value="UniProtKB-KW"/>
</dbReference>
<feature type="region of interest" description="Disordered" evidence="4">
    <location>
        <begin position="159"/>
        <end position="195"/>
    </location>
</feature>
<protein>
    <submittedName>
        <fullName evidence="5">Putative JmjC domain-containing histone demethylation protein 2C isoform X2</fullName>
    </submittedName>
</protein>
<dbReference type="EMBL" id="MRZV01000500">
    <property type="protein sequence ID" value="PIK48823.1"/>
    <property type="molecule type" value="Genomic_DNA"/>
</dbReference>
<dbReference type="AlphaFoldDB" id="A0A2G8KLD6"/>
<gene>
    <name evidence="5" type="ORF">BSL78_14319</name>
</gene>
<feature type="compositionally biased region" description="Low complexity" evidence="4">
    <location>
        <begin position="1"/>
        <end position="14"/>
    </location>
</feature>
<organism evidence="5 6">
    <name type="scientific">Stichopus japonicus</name>
    <name type="common">Sea cucumber</name>
    <dbReference type="NCBI Taxonomy" id="307972"/>
    <lineage>
        <taxon>Eukaryota</taxon>
        <taxon>Metazoa</taxon>
        <taxon>Echinodermata</taxon>
        <taxon>Eleutherozoa</taxon>
        <taxon>Echinozoa</taxon>
        <taxon>Holothuroidea</taxon>
        <taxon>Aspidochirotacea</taxon>
        <taxon>Aspidochirotida</taxon>
        <taxon>Stichopodidae</taxon>
        <taxon>Apostichopus</taxon>
    </lineage>
</organism>
<dbReference type="GO" id="GO:0000118">
    <property type="term" value="C:histone deacetylase complex"/>
    <property type="evidence" value="ECO:0007669"/>
    <property type="project" value="TreeGrafter"/>
</dbReference>
<evidence type="ECO:0000256" key="2">
    <source>
        <dbReference type="ARBA" id="ARBA00022723"/>
    </source>
</evidence>
<feature type="compositionally biased region" description="Basic and acidic residues" evidence="4">
    <location>
        <begin position="352"/>
        <end position="363"/>
    </location>
</feature>
<dbReference type="GO" id="GO:0000785">
    <property type="term" value="C:chromatin"/>
    <property type="evidence" value="ECO:0007669"/>
    <property type="project" value="TreeGrafter"/>
</dbReference>
<keyword evidence="2" id="KW-0479">Metal-binding</keyword>
<dbReference type="GO" id="GO:0003712">
    <property type="term" value="F:transcription coregulator activity"/>
    <property type="evidence" value="ECO:0007669"/>
    <property type="project" value="TreeGrafter"/>
</dbReference>
<feature type="compositionally biased region" description="Polar residues" evidence="4">
    <location>
        <begin position="419"/>
        <end position="441"/>
    </location>
</feature>
<dbReference type="Proteomes" id="UP000230750">
    <property type="component" value="Unassembled WGS sequence"/>
</dbReference>
<evidence type="ECO:0000313" key="5">
    <source>
        <dbReference type="EMBL" id="PIK48823.1"/>
    </source>
</evidence>
<reference evidence="5 6" key="1">
    <citation type="journal article" date="2017" name="PLoS Biol.">
        <title>The sea cucumber genome provides insights into morphological evolution and visceral regeneration.</title>
        <authorList>
            <person name="Zhang X."/>
            <person name="Sun L."/>
            <person name="Yuan J."/>
            <person name="Sun Y."/>
            <person name="Gao Y."/>
            <person name="Zhang L."/>
            <person name="Li S."/>
            <person name="Dai H."/>
            <person name="Hamel J.F."/>
            <person name="Liu C."/>
            <person name="Yu Y."/>
            <person name="Liu S."/>
            <person name="Lin W."/>
            <person name="Guo K."/>
            <person name="Jin S."/>
            <person name="Xu P."/>
            <person name="Storey K.B."/>
            <person name="Huan P."/>
            <person name="Zhang T."/>
            <person name="Zhou Y."/>
            <person name="Zhang J."/>
            <person name="Lin C."/>
            <person name="Li X."/>
            <person name="Xing L."/>
            <person name="Huo D."/>
            <person name="Sun M."/>
            <person name="Wang L."/>
            <person name="Mercier A."/>
            <person name="Li F."/>
            <person name="Yang H."/>
            <person name="Xiang J."/>
        </authorList>
    </citation>
    <scope>NUCLEOTIDE SEQUENCE [LARGE SCALE GENOMIC DNA]</scope>
    <source>
        <strain evidence="5">Shaxun</strain>
        <tissue evidence="5">Muscle</tissue>
    </source>
</reference>
<evidence type="ECO:0000256" key="3">
    <source>
        <dbReference type="ARBA" id="ARBA00023242"/>
    </source>
</evidence>
<feature type="region of interest" description="Disordered" evidence="4">
    <location>
        <begin position="1"/>
        <end position="35"/>
    </location>
</feature>
<keyword evidence="3" id="KW-0539">Nucleus</keyword>
<dbReference type="PANTHER" id="PTHR12549:SF38">
    <property type="entry name" value="JMJC DOMAIN-CONTAINING HISTONE DEMETHYLASE 2, ISOFORM A"/>
    <property type="match status" value="1"/>
</dbReference>
<dbReference type="PANTHER" id="PTHR12549">
    <property type="entry name" value="JMJC DOMAIN-CONTAINING HISTONE DEMETHYLATION PROTEIN"/>
    <property type="match status" value="1"/>
</dbReference>
<feature type="region of interest" description="Disordered" evidence="4">
    <location>
        <begin position="406"/>
        <end position="467"/>
    </location>
</feature>
<dbReference type="GO" id="GO:0006357">
    <property type="term" value="P:regulation of transcription by RNA polymerase II"/>
    <property type="evidence" value="ECO:0007669"/>
    <property type="project" value="TreeGrafter"/>
</dbReference>
<dbReference type="GO" id="GO:0031490">
    <property type="term" value="F:chromatin DNA binding"/>
    <property type="evidence" value="ECO:0007669"/>
    <property type="project" value="TreeGrafter"/>
</dbReference>
<accession>A0A2G8KLD6</accession>
<proteinExistence type="predicted"/>
<evidence type="ECO:0000256" key="1">
    <source>
        <dbReference type="ARBA" id="ARBA00004123"/>
    </source>
</evidence>